<sequence length="119" mass="13001">MPELKISPFHSLGHVHSCSVDPDPVASTNIPFFVTNHLGLDFPTAYPLGFCWDYCPTRSHSPFSDLYPLPLSTSTNSSPPSNLSFPKQLPKLRVSQPPGTAVLSTHNAVSAFFSYMPLP</sequence>
<accession>A0ABP0XW16</accession>
<dbReference type="EMBL" id="OZ021745">
    <property type="protein sequence ID" value="CAK9312363.1"/>
    <property type="molecule type" value="Genomic_DNA"/>
</dbReference>
<protein>
    <submittedName>
        <fullName evidence="1">Uncharacterized protein</fullName>
    </submittedName>
</protein>
<evidence type="ECO:0000313" key="1">
    <source>
        <dbReference type="EMBL" id="CAK9312363.1"/>
    </source>
</evidence>
<proteinExistence type="predicted"/>
<dbReference type="Proteomes" id="UP001642487">
    <property type="component" value="Chromosome 11"/>
</dbReference>
<reference evidence="1 2" key="1">
    <citation type="submission" date="2024-03" db="EMBL/GenBank/DDBJ databases">
        <authorList>
            <person name="Gkanogiannis A."/>
            <person name="Becerra Lopez-Lavalle L."/>
        </authorList>
    </citation>
    <scope>NUCLEOTIDE SEQUENCE [LARGE SCALE GENOMIC DNA]</scope>
</reference>
<keyword evidence="2" id="KW-1185">Reference proteome</keyword>
<evidence type="ECO:0000313" key="2">
    <source>
        <dbReference type="Proteomes" id="UP001642487"/>
    </source>
</evidence>
<name>A0ABP0XW16_9ROSI</name>
<organism evidence="1 2">
    <name type="scientific">Citrullus colocynthis</name>
    <name type="common">colocynth</name>
    <dbReference type="NCBI Taxonomy" id="252529"/>
    <lineage>
        <taxon>Eukaryota</taxon>
        <taxon>Viridiplantae</taxon>
        <taxon>Streptophyta</taxon>
        <taxon>Embryophyta</taxon>
        <taxon>Tracheophyta</taxon>
        <taxon>Spermatophyta</taxon>
        <taxon>Magnoliopsida</taxon>
        <taxon>eudicotyledons</taxon>
        <taxon>Gunneridae</taxon>
        <taxon>Pentapetalae</taxon>
        <taxon>rosids</taxon>
        <taxon>fabids</taxon>
        <taxon>Cucurbitales</taxon>
        <taxon>Cucurbitaceae</taxon>
        <taxon>Benincaseae</taxon>
        <taxon>Citrullus</taxon>
    </lineage>
</organism>
<gene>
    <name evidence="1" type="ORF">CITCOLO1_LOCUS4049</name>
</gene>